<comment type="caution">
    <text evidence="2">The sequence shown here is derived from an EMBL/GenBank/DDBJ whole genome shotgun (WGS) entry which is preliminary data.</text>
</comment>
<dbReference type="Gene3D" id="3.20.20.140">
    <property type="entry name" value="Metal-dependent hydrolases"/>
    <property type="match status" value="1"/>
</dbReference>
<dbReference type="AlphaFoldDB" id="A0A939ILV3"/>
<evidence type="ECO:0000256" key="1">
    <source>
        <dbReference type="SAM" id="SignalP"/>
    </source>
</evidence>
<dbReference type="Pfam" id="PF01244">
    <property type="entry name" value="Peptidase_M19"/>
    <property type="match status" value="1"/>
</dbReference>
<sequence length="394" mass="41991">MTQKDFTRRTLLRYSAAGAAFASAGAALPTAAAGRGFAFDGALVINTLGGIGNPNLRLAAEDGAAPAAAVGSSFATFDERALADLRASGTTAINITLGHVSGDAEPFEYTVGEIAAWNRIIERHADRLLKVRSTADIRAAQNSGRTGVIFGFQNTTMLGGDAGRVALFAGLGVRIIQLTYNDRNRVGDGSMVADNAGLSDFGREVVDELNNERVLVDLSHSGERTCLEAITASRAPICISHTGARALSDLPRNKSDRELRLLAERGGVAGIYFMPFLREDSFPEAADVLRHIEHALQVCGEDHVGIGTDGGTTRVDDMVAFRAAIDEEIRQRRAAGISARGEKPGVVPFVPDLQGPEQFRQLADMMAAAGHPARVIEKVLGRNFLRLQREVWGA</sequence>
<feature type="signal peptide" evidence="1">
    <location>
        <begin position="1"/>
        <end position="26"/>
    </location>
</feature>
<dbReference type="RefSeq" id="WP_206559804.1">
    <property type="nucleotide sequence ID" value="NZ_JAFKCZ010000005.1"/>
</dbReference>
<dbReference type="PROSITE" id="PS51318">
    <property type="entry name" value="TAT"/>
    <property type="match status" value="1"/>
</dbReference>
<dbReference type="InterPro" id="IPR008257">
    <property type="entry name" value="Pept_M19"/>
</dbReference>
<organism evidence="2 3">
    <name type="scientific">Parahaliea mediterranea</name>
    <dbReference type="NCBI Taxonomy" id="651086"/>
    <lineage>
        <taxon>Bacteria</taxon>
        <taxon>Pseudomonadati</taxon>
        <taxon>Pseudomonadota</taxon>
        <taxon>Gammaproteobacteria</taxon>
        <taxon>Cellvibrionales</taxon>
        <taxon>Halieaceae</taxon>
        <taxon>Parahaliea</taxon>
    </lineage>
</organism>
<gene>
    <name evidence="2" type="ORF">JYP50_07110</name>
</gene>
<dbReference type="GO" id="GO:0070573">
    <property type="term" value="F:metallodipeptidase activity"/>
    <property type="evidence" value="ECO:0007669"/>
    <property type="project" value="InterPro"/>
</dbReference>
<feature type="chain" id="PRO_5037390367" evidence="1">
    <location>
        <begin position="27"/>
        <end position="394"/>
    </location>
</feature>
<dbReference type="SUPFAM" id="SSF51556">
    <property type="entry name" value="Metallo-dependent hydrolases"/>
    <property type="match status" value="1"/>
</dbReference>
<evidence type="ECO:0000313" key="2">
    <source>
        <dbReference type="EMBL" id="MBN7796352.1"/>
    </source>
</evidence>
<name>A0A939ILV3_9GAMM</name>
<dbReference type="EMBL" id="JAFKCZ010000005">
    <property type="protein sequence ID" value="MBN7796352.1"/>
    <property type="molecule type" value="Genomic_DNA"/>
</dbReference>
<accession>A0A939ILV3</accession>
<dbReference type="PANTHER" id="PTHR10443:SF12">
    <property type="entry name" value="DIPEPTIDASE"/>
    <property type="match status" value="1"/>
</dbReference>
<keyword evidence="3" id="KW-1185">Reference proteome</keyword>
<dbReference type="PANTHER" id="PTHR10443">
    <property type="entry name" value="MICROSOMAL DIPEPTIDASE"/>
    <property type="match status" value="1"/>
</dbReference>
<protein>
    <submittedName>
        <fullName evidence="2">Membrane dipeptidase</fullName>
    </submittedName>
</protein>
<dbReference type="PROSITE" id="PS51365">
    <property type="entry name" value="RENAL_DIPEPTIDASE_2"/>
    <property type="match status" value="1"/>
</dbReference>
<reference evidence="2" key="1">
    <citation type="submission" date="2021-02" db="EMBL/GenBank/DDBJ databases">
        <title>PHA producing bacteria isolated from coastal sediment in Guangdong, Shenzhen.</title>
        <authorList>
            <person name="Zheng W."/>
            <person name="Yu S."/>
            <person name="Huang Y."/>
        </authorList>
    </citation>
    <scope>NUCLEOTIDE SEQUENCE</scope>
    <source>
        <strain evidence="2">TN14-10</strain>
    </source>
</reference>
<proteinExistence type="predicted"/>
<dbReference type="Proteomes" id="UP000664303">
    <property type="component" value="Unassembled WGS sequence"/>
</dbReference>
<dbReference type="InterPro" id="IPR032466">
    <property type="entry name" value="Metal_Hydrolase"/>
</dbReference>
<dbReference type="InterPro" id="IPR006311">
    <property type="entry name" value="TAT_signal"/>
</dbReference>
<dbReference type="GO" id="GO:0006508">
    <property type="term" value="P:proteolysis"/>
    <property type="evidence" value="ECO:0007669"/>
    <property type="project" value="InterPro"/>
</dbReference>
<keyword evidence="1" id="KW-0732">Signal</keyword>
<evidence type="ECO:0000313" key="3">
    <source>
        <dbReference type="Proteomes" id="UP000664303"/>
    </source>
</evidence>